<dbReference type="Pfam" id="PF07288">
    <property type="entry name" value="RpoY"/>
    <property type="match status" value="1"/>
</dbReference>
<keyword evidence="1 5" id="KW-0240">DNA-directed RNA polymerase</keyword>
<comment type="similarity">
    <text evidence="5">Belongs to the RNA polymerase subunit epsilon family.</text>
</comment>
<dbReference type="InterPro" id="IPR009907">
    <property type="entry name" value="RpoY"/>
</dbReference>
<dbReference type="RefSeq" id="WP_109349958.1">
    <property type="nucleotide sequence ID" value="NZ_BJUE01000024.1"/>
</dbReference>
<dbReference type="Proteomes" id="UP000254330">
    <property type="component" value="Unassembled WGS sequence"/>
</dbReference>
<dbReference type="HAMAP" id="MF_01553">
    <property type="entry name" value="RNApol_bact_RpoY"/>
    <property type="match status" value="1"/>
</dbReference>
<evidence type="ECO:0000256" key="1">
    <source>
        <dbReference type="ARBA" id="ARBA00022478"/>
    </source>
</evidence>
<keyword evidence="9" id="KW-1185">Reference proteome</keyword>
<dbReference type="Gene3D" id="3.10.20.730">
    <property type="entry name" value="RNAP, epsilon subunit-like"/>
    <property type="match status" value="1"/>
</dbReference>
<dbReference type="EMBL" id="SNZG01000022">
    <property type="protein sequence ID" value="TDR36963.1"/>
    <property type="molecule type" value="Genomic_DNA"/>
</dbReference>
<evidence type="ECO:0000256" key="5">
    <source>
        <dbReference type="HAMAP-Rule" id="MF_01553"/>
    </source>
</evidence>
<name>A0A2U3AC38_9BACL</name>
<keyword evidence="2 5" id="KW-0808">Transferase</keyword>
<dbReference type="GO" id="GO:0000428">
    <property type="term" value="C:DNA-directed RNA polymerase complex"/>
    <property type="evidence" value="ECO:0007669"/>
    <property type="project" value="UniProtKB-KW"/>
</dbReference>
<evidence type="ECO:0000313" key="8">
    <source>
        <dbReference type="Proteomes" id="UP000254330"/>
    </source>
</evidence>
<dbReference type="GO" id="GO:0003677">
    <property type="term" value="F:DNA binding"/>
    <property type="evidence" value="ECO:0007669"/>
    <property type="project" value="UniProtKB-UniRule"/>
</dbReference>
<keyword evidence="3 5" id="KW-0548">Nucleotidyltransferase</keyword>
<comment type="catalytic activity">
    <reaction evidence="5">
        <text>RNA(n) + a ribonucleoside 5'-triphosphate = RNA(n+1) + diphosphate</text>
        <dbReference type="Rhea" id="RHEA:21248"/>
        <dbReference type="Rhea" id="RHEA-COMP:14527"/>
        <dbReference type="Rhea" id="RHEA-COMP:17342"/>
        <dbReference type="ChEBI" id="CHEBI:33019"/>
        <dbReference type="ChEBI" id="CHEBI:61557"/>
        <dbReference type="ChEBI" id="CHEBI:140395"/>
        <dbReference type="EC" id="2.7.7.6"/>
    </reaction>
</comment>
<sequence>MIYKVYYQESMLEVPVRENTKSLYLEAEDPREVRELLADRKYNIELIQLLEGNYLEYEQASENFHLEQF</sequence>
<dbReference type="EMBL" id="UGNP01000001">
    <property type="protein sequence ID" value="STX08944.1"/>
    <property type="molecule type" value="Genomic_DNA"/>
</dbReference>
<accession>A0A2U3AC38</accession>
<gene>
    <name evidence="5" type="primary">rpoY</name>
    <name evidence="7" type="ORF">DFR61_12247</name>
    <name evidence="6" type="ORF">NCTC10597_00613</name>
</gene>
<evidence type="ECO:0000313" key="7">
    <source>
        <dbReference type="EMBL" id="TDR36963.1"/>
    </source>
</evidence>
<evidence type="ECO:0000256" key="2">
    <source>
        <dbReference type="ARBA" id="ARBA00022679"/>
    </source>
</evidence>
<evidence type="ECO:0000256" key="3">
    <source>
        <dbReference type="ARBA" id="ARBA00022695"/>
    </source>
</evidence>
<protein>
    <recommendedName>
        <fullName evidence="5">DNA-directed RNA polymerase subunit epsilon</fullName>
        <shortName evidence="5">RNAP epsilon subunit</shortName>
        <ecNumber evidence="5">2.7.7.6</ecNumber>
    </recommendedName>
    <alternativeName>
        <fullName evidence="5">RNA polymerase epsilon subunit</fullName>
    </alternativeName>
    <alternativeName>
        <fullName evidence="5">Transcriptase subunit epsilon</fullName>
    </alternativeName>
</protein>
<dbReference type="NCBIfam" id="NF010188">
    <property type="entry name" value="PRK13667.1"/>
    <property type="match status" value="1"/>
</dbReference>
<organism evidence="6 8">
    <name type="scientific">Kurthia zopfii</name>
    <dbReference type="NCBI Taxonomy" id="1650"/>
    <lineage>
        <taxon>Bacteria</taxon>
        <taxon>Bacillati</taxon>
        <taxon>Bacillota</taxon>
        <taxon>Bacilli</taxon>
        <taxon>Bacillales</taxon>
        <taxon>Caryophanaceae</taxon>
        <taxon>Kurthia</taxon>
    </lineage>
</organism>
<dbReference type="Proteomes" id="UP000294641">
    <property type="component" value="Unassembled WGS sequence"/>
</dbReference>
<dbReference type="OrthoDB" id="2147503at2"/>
<reference evidence="7 9" key="2">
    <citation type="submission" date="2019-03" db="EMBL/GenBank/DDBJ databases">
        <title>Genomic Encyclopedia of Type Strains, Phase IV (KMG-IV): sequencing the most valuable type-strain genomes for metagenomic binning, comparative biology and taxonomic classification.</title>
        <authorList>
            <person name="Goeker M."/>
        </authorList>
    </citation>
    <scope>NUCLEOTIDE SEQUENCE [LARGE SCALE GENOMIC DNA]</scope>
    <source>
        <strain evidence="7 9">DSM 20580</strain>
    </source>
</reference>
<comment type="caution">
    <text evidence="6">The sequence shown here is derived from an EMBL/GenBank/DDBJ whole genome shotgun (WGS) entry which is preliminary data.</text>
</comment>
<comment type="function">
    <text evidence="5">A non-essential component of RNA polymerase (RNAP).</text>
</comment>
<dbReference type="GO" id="GO:0006351">
    <property type="term" value="P:DNA-templated transcription"/>
    <property type="evidence" value="ECO:0007669"/>
    <property type="project" value="UniProtKB-UniRule"/>
</dbReference>
<evidence type="ECO:0000313" key="9">
    <source>
        <dbReference type="Proteomes" id="UP000294641"/>
    </source>
</evidence>
<comment type="subunit">
    <text evidence="5">RNAP is composed of a core of 2 alpha, a beta and a beta' subunit. The core is associated with a delta subunit, and at least one of epsilon or omega. When a sigma factor is associated with the core the holoenzyme is formed, which can initiate transcription.</text>
</comment>
<keyword evidence="4 5" id="KW-0804">Transcription</keyword>
<dbReference type="AlphaFoldDB" id="A0A2U3AC38"/>
<proteinExistence type="inferred from homology"/>
<evidence type="ECO:0000256" key="4">
    <source>
        <dbReference type="ARBA" id="ARBA00023163"/>
    </source>
</evidence>
<reference evidence="6 8" key="1">
    <citation type="submission" date="2018-06" db="EMBL/GenBank/DDBJ databases">
        <authorList>
            <consortium name="Pathogen Informatics"/>
            <person name="Doyle S."/>
        </authorList>
    </citation>
    <scope>NUCLEOTIDE SEQUENCE [LARGE SCALE GENOMIC DNA]</scope>
    <source>
        <strain evidence="6 8">NCTC10597</strain>
    </source>
</reference>
<evidence type="ECO:0000313" key="6">
    <source>
        <dbReference type="EMBL" id="STX08944.1"/>
    </source>
</evidence>
<dbReference type="EC" id="2.7.7.6" evidence="5"/>
<dbReference type="GO" id="GO:0003899">
    <property type="term" value="F:DNA-directed RNA polymerase activity"/>
    <property type="evidence" value="ECO:0007669"/>
    <property type="project" value="UniProtKB-UniRule"/>
</dbReference>